<dbReference type="SUPFAM" id="SSF56935">
    <property type="entry name" value="Porins"/>
    <property type="match status" value="1"/>
</dbReference>
<evidence type="ECO:0000256" key="2">
    <source>
        <dbReference type="ARBA" id="ARBA00022448"/>
    </source>
</evidence>
<comment type="caution">
    <text evidence="14">The sequence shown here is derived from an EMBL/GenBank/DDBJ whole genome shotgun (WGS) entry which is preliminary data.</text>
</comment>
<evidence type="ECO:0000256" key="6">
    <source>
        <dbReference type="ARBA" id="ARBA00023077"/>
    </source>
</evidence>
<dbReference type="RefSeq" id="WP_241273879.1">
    <property type="nucleotide sequence ID" value="NZ_JAKZGS010000003.1"/>
</dbReference>
<keyword evidence="9 10" id="KW-0998">Cell outer membrane</keyword>
<dbReference type="PANTHER" id="PTHR30069:SF29">
    <property type="entry name" value="HEMOGLOBIN AND HEMOGLOBIN-HAPTOGLOBIN-BINDING PROTEIN 1-RELATED"/>
    <property type="match status" value="1"/>
</dbReference>
<keyword evidence="5" id="KW-0732">Signal</keyword>
<dbReference type="Pfam" id="PF13715">
    <property type="entry name" value="CarbopepD_reg_2"/>
    <property type="match status" value="1"/>
</dbReference>
<dbReference type="NCBIfam" id="TIGR04056">
    <property type="entry name" value="OMP_RagA_SusC"/>
    <property type="match status" value="1"/>
</dbReference>
<dbReference type="Gene3D" id="2.40.170.20">
    <property type="entry name" value="TonB-dependent receptor, beta-barrel domain"/>
    <property type="match status" value="1"/>
</dbReference>
<dbReference type="Pfam" id="PF07715">
    <property type="entry name" value="Plug"/>
    <property type="match status" value="1"/>
</dbReference>
<dbReference type="PROSITE" id="PS52016">
    <property type="entry name" value="TONB_DEPENDENT_REC_3"/>
    <property type="match status" value="1"/>
</dbReference>
<dbReference type="Gene3D" id="2.60.40.1120">
    <property type="entry name" value="Carboxypeptidase-like, regulatory domain"/>
    <property type="match status" value="1"/>
</dbReference>
<evidence type="ECO:0000256" key="4">
    <source>
        <dbReference type="ARBA" id="ARBA00022692"/>
    </source>
</evidence>
<sequence>MRKILLSFVLVLFTISLAWSQSRLVTGKVVSDEEPEGLPGVNVVLKGTTTGVITDLDGNYSISVQGDNATLVFSFIGYSSAEQAIGNRSVVNITLNPDTQNLDEVIIVAYGTADKGNFVGSAISLKADQIANRPINNVVNAIEGQSPGVITTSASGQPGSTPNVRIRGIGSVNASSSPLYVVDGVPFDGNLSNLNPDDIEDMTILKDASSTALYGSRAANGVIMITTKRGKKSKSNFTFKAQQGTASRALPEYDRVGADQYYPLQWEALRNSQIGSGIEPGVAAQFASNELINTLGYNIYSNVADNAVVGLDGQLNPNAVSNVRGLNWWDEIQRVGVRGEYNMTYSGANDKTDFYTSINYLDEDGYILKSDFRRITARLNVNTKVTDWLKTGINVSGTKSEGNNSRTGSSSSFVNPFFTARAIGPIYPVYAQDFQTGEYILDATGNRIFDSRDLIQLGLPTGGAGSFPGRHVVQETLLNDDLFNRVALSTRAYVEATFLKNFTFRLNVANDYTTLLNSAYDNTIIGDGAPAGRASRQNNQTDSYTVNQLLTYSNTFQDKHFLEVLLGHEHYDYRFQRQSISKQDQVLLGNTELVNFVTINSASSFANRETLESYFSRVNYVFDDKYSFSASLRTDGSSRFAPDSRWGVFYSVGAAWSIDKEDFFSSNFFQMLKLRAAYGEVGNNGVLTSDNLQDYYPSQALYDLGFNNAGEPGIRQASLSNDDLTWEKNATYDIGIDFAFANKFSGSFEYFNRGSDALLFNVPLSLTTGISSISRNTGTMQNRGFEFNIGGDVYRRGDFAWNLNFNISTFKNEFKKLPFEELVSGTKKLRVGNGINDFWLREWYGVDPETGEGLYRVDNYEADNAAHRIIGSDTLTSVLNQARFHYAGSSIPDFFGGLNNTFTYKNFSLNVLVSYAVGGDFYDNTYQSLMSADPNGRAVHVDLLDRWQQPGDITNVPKMDVSGAAQTDGASDRWLVDGSYLNLRSVNLSYRLSKPMLDKLKLQGATVYLGGENLGWWSQRKGMHVSGTFGGTSSNVFTPARTFTLGINVNL</sequence>
<feature type="domain" description="TonB-dependent receptor plug" evidence="13">
    <location>
        <begin position="120"/>
        <end position="222"/>
    </location>
</feature>
<dbReference type="InterPro" id="IPR036942">
    <property type="entry name" value="Beta-barrel_TonB_sf"/>
</dbReference>
<keyword evidence="6 11" id="KW-0798">TonB box</keyword>
<evidence type="ECO:0000256" key="5">
    <source>
        <dbReference type="ARBA" id="ARBA00022729"/>
    </source>
</evidence>
<evidence type="ECO:0000313" key="14">
    <source>
        <dbReference type="EMBL" id="MCH7397363.1"/>
    </source>
</evidence>
<name>A0ABS9ULE8_9BACT</name>
<feature type="domain" description="TonB-dependent receptor-like beta-barrel" evidence="12">
    <location>
        <begin position="487"/>
        <end position="1014"/>
    </location>
</feature>
<comment type="similarity">
    <text evidence="10 11">Belongs to the TonB-dependent receptor family.</text>
</comment>
<evidence type="ECO:0000256" key="10">
    <source>
        <dbReference type="PROSITE-ProRule" id="PRU01360"/>
    </source>
</evidence>
<gene>
    <name evidence="14" type="ORF">MM236_05160</name>
</gene>
<dbReference type="SUPFAM" id="SSF49464">
    <property type="entry name" value="Carboxypeptidase regulatory domain-like"/>
    <property type="match status" value="1"/>
</dbReference>
<dbReference type="Gene3D" id="2.170.130.10">
    <property type="entry name" value="TonB-dependent receptor, plug domain"/>
    <property type="match status" value="1"/>
</dbReference>
<comment type="subcellular location">
    <subcellularLocation>
        <location evidence="1 10">Cell outer membrane</location>
        <topology evidence="1 10">Multi-pass membrane protein</topology>
    </subcellularLocation>
</comment>
<keyword evidence="3 10" id="KW-1134">Transmembrane beta strand</keyword>
<accession>A0ABS9ULE8</accession>
<evidence type="ECO:0000256" key="8">
    <source>
        <dbReference type="ARBA" id="ARBA00023170"/>
    </source>
</evidence>
<dbReference type="Proteomes" id="UP001165488">
    <property type="component" value="Unassembled WGS sequence"/>
</dbReference>
<dbReference type="InterPro" id="IPR008969">
    <property type="entry name" value="CarboxyPept-like_regulatory"/>
</dbReference>
<evidence type="ECO:0000256" key="3">
    <source>
        <dbReference type="ARBA" id="ARBA00022452"/>
    </source>
</evidence>
<dbReference type="PANTHER" id="PTHR30069">
    <property type="entry name" value="TONB-DEPENDENT OUTER MEMBRANE RECEPTOR"/>
    <property type="match status" value="1"/>
</dbReference>
<evidence type="ECO:0000256" key="11">
    <source>
        <dbReference type="RuleBase" id="RU003357"/>
    </source>
</evidence>
<reference evidence="14" key="1">
    <citation type="submission" date="2022-03" db="EMBL/GenBank/DDBJ databases">
        <title>De novo assembled genomes of Belliella spp. (Cyclobacteriaceae) strains.</title>
        <authorList>
            <person name="Szabo A."/>
            <person name="Korponai K."/>
            <person name="Felfoldi T."/>
        </authorList>
    </citation>
    <scope>NUCLEOTIDE SEQUENCE</scope>
    <source>
        <strain evidence="14">DSM 107340</strain>
    </source>
</reference>
<organism evidence="14 15">
    <name type="scientific">Belliella calami</name>
    <dbReference type="NCBI Taxonomy" id="2923436"/>
    <lineage>
        <taxon>Bacteria</taxon>
        <taxon>Pseudomonadati</taxon>
        <taxon>Bacteroidota</taxon>
        <taxon>Cytophagia</taxon>
        <taxon>Cytophagales</taxon>
        <taxon>Cyclobacteriaceae</taxon>
        <taxon>Belliella</taxon>
    </lineage>
</organism>
<keyword evidence="4 10" id="KW-0812">Transmembrane</keyword>
<evidence type="ECO:0000259" key="12">
    <source>
        <dbReference type="Pfam" id="PF00593"/>
    </source>
</evidence>
<dbReference type="InterPro" id="IPR037066">
    <property type="entry name" value="Plug_dom_sf"/>
</dbReference>
<keyword evidence="7 10" id="KW-0472">Membrane</keyword>
<dbReference type="InterPro" id="IPR023997">
    <property type="entry name" value="TonB-dep_OMP_SusC/RagA_CS"/>
</dbReference>
<evidence type="ECO:0000259" key="13">
    <source>
        <dbReference type="Pfam" id="PF07715"/>
    </source>
</evidence>
<dbReference type="InterPro" id="IPR039426">
    <property type="entry name" value="TonB-dep_rcpt-like"/>
</dbReference>
<evidence type="ECO:0000256" key="7">
    <source>
        <dbReference type="ARBA" id="ARBA00023136"/>
    </source>
</evidence>
<dbReference type="EMBL" id="JAKZGS010000003">
    <property type="protein sequence ID" value="MCH7397363.1"/>
    <property type="molecule type" value="Genomic_DNA"/>
</dbReference>
<dbReference type="InterPro" id="IPR012910">
    <property type="entry name" value="Plug_dom"/>
</dbReference>
<keyword evidence="2 10" id="KW-0813">Transport</keyword>
<evidence type="ECO:0000313" key="15">
    <source>
        <dbReference type="Proteomes" id="UP001165488"/>
    </source>
</evidence>
<protein>
    <submittedName>
        <fullName evidence="14">TonB-dependent receptor</fullName>
    </submittedName>
</protein>
<keyword evidence="15" id="KW-1185">Reference proteome</keyword>
<dbReference type="NCBIfam" id="TIGR04057">
    <property type="entry name" value="SusC_RagA_signa"/>
    <property type="match status" value="1"/>
</dbReference>
<dbReference type="InterPro" id="IPR000531">
    <property type="entry name" value="Beta-barrel_TonB"/>
</dbReference>
<evidence type="ECO:0000256" key="1">
    <source>
        <dbReference type="ARBA" id="ARBA00004571"/>
    </source>
</evidence>
<proteinExistence type="inferred from homology"/>
<keyword evidence="8 14" id="KW-0675">Receptor</keyword>
<evidence type="ECO:0000256" key="9">
    <source>
        <dbReference type="ARBA" id="ARBA00023237"/>
    </source>
</evidence>
<dbReference type="InterPro" id="IPR023996">
    <property type="entry name" value="TonB-dep_OMP_SusC/RagA"/>
</dbReference>
<dbReference type="Pfam" id="PF00593">
    <property type="entry name" value="TonB_dep_Rec_b-barrel"/>
    <property type="match status" value="1"/>
</dbReference>